<dbReference type="SUPFAM" id="SSF46785">
    <property type="entry name" value="Winged helix' DNA-binding domain"/>
    <property type="match status" value="1"/>
</dbReference>
<dbReference type="Proteomes" id="UP000549394">
    <property type="component" value="Unassembled WGS sequence"/>
</dbReference>
<comment type="caution">
    <text evidence="13">The sequence shown here is derived from an EMBL/GenBank/DDBJ whole genome shotgun (WGS) entry which is preliminary data.</text>
</comment>
<dbReference type="InterPro" id="IPR055207">
    <property type="entry name" value="POLR3C_WHD"/>
</dbReference>
<comment type="similarity">
    <text evidence="2">Belongs to the RNA polymerase beta chain family.</text>
</comment>
<dbReference type="OrthoDB" id="272392at2759"/>
<dbReference type="PANTHER" id="PTHR12949:SF0">
    <property type="entry name" value="DNA-DIRECTED RNA POLYMERASE III SUBUNIT RPC3"/>
    <property type="match status" value="1"/>
</dbReference>
<dbReference type="GO" id="GO:0006351">
    <property type="term" value="P:DNA-templated transcription"/>
    <property type="evidence" value="ECO:0007669"/>
    <property type="project" value="InterPro"/>
</dbReference>
<evidence type="ECO:0000256" key="1">
    <source>
        <dbReference type="ARBA" id="ARBA00004123"/>
    </source>
</evidence>
<evidence type="ECO:0000256" key="8">
    <source>
        <dbReference type="ARBA" id="ARBA00023242"/>
    </source>
</evidence>
<comment type="function">
    <text evidence="9">DNA-dependent RNA polymerase catalyzes the transcription of DNA into RNA using the four ribonucleoside triphosphates as substrates. Specific core component of RNA polymerase III which synthesizes small RNAs, such as 5S rRNA and tRNAs.</text>
</comment>
<dbReference type="Pfam" id="PF22536">
    <property type="entry name" value="WHD_POLR3C"/>
    <property type="match status" value="1"/>
</dbReference>
<comment type="similarity">
    <text evidence="3 9">Belongs to the eukaryotic RPC3/POLR3C RNA polymerase subunit family.</text>
</comment>
<protein>
    <recommendedName>
        <fullName evidence="5 9">DNA-directed RNA polymerase III subunit RPC3</fullName>
        <shortName evidence="9">RNA polymerase III subunit C3</shortName>
    </recommendedName>
</protein>
<accession>A0A7I8W2R5</accession>
<reference evidence="13 14" key="1">
    <citation type="submission" date="2020-08" db="EMBL/GenBank/DDBJ databases">
        <authorList>
            <person name="Hejnol A."/>
        </authorList>
    </citation>
    <scope>NUCLEOTIDE SEQUENCE [LARGE SCALE GENOMIC DNA]</scope>
</reference>
<keyword evidence="7 9" id="KW-0804">Transcription</keyword>
<dbReference type="AlphaFoldDB" id="A0A7I8W2R5"/>
<sequence length="527" mass="60317">MSSSLNHLCSSIISEGFGDIAGRVSQVLLAKGHTSLFELSRLSKERILTVKKCLYTFIHHNLVTFKRSTSGTLEYYIHTDIVLNRILFPKFIFTAKSLFGDTAEFIVEELCFHGNLSLDDIVKNITMKTDAEGNNQNIKKEEIHPIFIKLVSEQFIKRFPSVVGVEDGVPIFSEQKHNLYFVPPMADSEPPEKRQKTEETENLVLWIINYDRFHRYLRDCQIATAFERRIDSNACEIIKIILRISETRTDPNCTSTKGISMIELSPITKKELGISKDILTQYMSLLVEDSFNCVIKLADSGEGTYAIDLPKAMKNLATSHIESIIQEKFGSKAFRIFKVLLLNGNLEQQKIEDCVMIPAKEAKELLYRMVEQQYVSVTEVPKTSDHAPRSTFYLFSVNIDALARKLEENCYMILGNLYSRRDHEGKKSKRLLEKQSKIEAIALQMTNALDPSAPDHAQKLEECQKEIEEMSTVGEKEQIERLSKAYSQLDQAEMQTEELLFILRQCIHYSIPMENDVKSKKKAIEVD</sequence>
<dbReference type="GO" id="GO:0003697">
    <property type="term" value="F:single-stranded DNA binding"/>
    <property type="evidence" value="ECO:0007669"/>
    <property type="project" value="UniProtKB-UniRule"/>
</dbReference>
<evidence type="ECO:0000256" key="6">
    <source>
        <dbReference type="ARBA" id="ARBA00022478"/>
    </source>
</evidence>
<dbReference type="EMBL" id="CAJFCJ010000017">
    <property type="protein sequence ID" value="CAD5122462.1"/>
    <property type="molecule type" value="Genomic_DNA"/>
</dbReference>
<comment type="subunit">
    <text evidence="4 9">Component of the RNA polymerase III (Pol III) complex consisting of 17 subunits.</text>
</comment>
<evidence type="ECO:0000256" key="2">
    <source>
        <dbReference type="ARBA" id="ARBA00006835"/>
    </source>
</evidence>
<gene>
    <name evidence="13" type="ORF">DGYR_LOCUS10273</name>
</gene>
<dbReference type="InterPro" id="IPR036388">
    <property type="entry name" value="WH-like_DNA-bd_sf"/>
</dbReference>
<dbReference type="Gene3D" id="6.10.140.1450">
    <property type="match status" value="1"/>
</dbReference>
<keyword evidence="6 9" id="KW-0240">DNA-directed RNA polymerase</keyword>
<evidence type="ECO:0000256" key="3">
    <source>
        <dbReference type="ARBA" id="ARBA00007206"/>
    </source>
</evidence>
<dbReference type="Pfam" id="PF05645">
    <property type="entry name" value="RNA_pol_Rpc82"/>
    <property type="match status" value="1"/>
</dbReference>
<evidence type="ECO:0000256" key="7">
    <source>
        <dbReference type="ARBA" id="ARBA00023163"/>
    </source>
</evidence>
<evidence type="ECO:0000259" key="10">
    <source>
        <dbReference type="Pfam" id="PF05645"/>
    </source>
</evidence>
<keyword evidence="14" id="KW-1185">Reference proteome</keyword>
<proteinExistence type="inferred from homology"/>
<dbReference type="Gene3D" id="1.10.10.10">
    <property type="entry name" value="Winged helix-like DNA-binding domain superfamily/Winged helix DNA-binding domain"/>
    <property type="match status" value="4"/>
</dbReference>
<dbReference type="InterPro" id="IPR008806">
    <property type="entry name" value="RNA_pol_III_Rpc82_C"/>
</dbReference>
<feature type="domain" description="RNA polymerase III Rpc82 C -terminal" evidence="10">
    <location>
        <begin position="192"/>
        <end position="316"/>
    </location>
</feature>
<evidence type="ECO:0000259" key="11">
    <source>
        <dbReference type="Pfam" id="PF08221"/>
    </source>
</evidence>
<dbReference type="FunFam" id="1.10.10.10:FF:000199">
    <property type="entry name" value="DNA-directed RNA polymerase III subunit RPC3"/>
    <property type="match status" value="1"/>
</dbReference>
<dbReference type="InterPro" id="IPR039748">
    <property type="entry name" value="RPC3"/>
</dbReference>
<dbReference type="Pfam" id="PF08221">
    <property type="entry name" value="HTH_9"/>
    <property type="match status" value="1"/>
</dbReference>
<evidence type="ECO:0000259" key="12">
    <source>
        <dbReference type="Pfam" id="PF22536"/>
    </source>
</evidence>
<feature type="domain" description="RNA polymerase III subunit RPC82-related helix-turn-helix" evidence="11">
    <location>
        <begin position="7"/>
        <end position="65"/>
    </location>
</feature>
<dbReference type="PANTHER" id="PTHR12949">
    <property type="entry name" value="RNA POLYMERASE III DNA DIRECTED -RELATED"/>
    <property type="match status" value="1"/>
</dbReference>
<dbReference type="Pfam" id="PF20912">
    <property type="entry name" value="RPC3_helical"/>
    <property type="match status" value="1"/>
</dbReference>
<evidence type="ECO:0000313" key="14">
    <source>
        <dbReference type="Proteomes" id="UP000549394"/>
    </source>
</evidence>
<evidence type="ECO:0000256" key="9">
    <source>
        <dbReference type="RuleBase" id="RU367076"/>
    </source>
</evidence>
<dbReference type="InterPro" id="IPR036390">
    <property type="entry name" value="WH_DNA-bd_sf"/>
</dbReference>
<organism evidence="13 14">
    <name type="scientific">Dimorphilus gyrociliatus</name>
    <dbReference type="NCBI Taxonomy" id="2664684"/>
    <lineage>
        <taxon>Eukaryota</taxon>
        <taxon>Metazoa</taxon>
        <taxon>Spiralia</taxon>
        <taxon>Lophotrochozoa</taxon>
        <taxon>Annelida</taxon>
        <taxon>Polychaeta</taxon>
        <taxon>Polychaeta incertae sedis</taxon>
        <taxon>Dinophilidae</taxon>
        <taxon>Dimorphilus</taxon>
    </lineage>
</organism>
<evidence type="ECO:0000313" key="13">
    <source>
        <dbReference type="EMBL" id="CAD5122462.1"/>
    </source>
</evidence>
<dbReference type="InterPro" id="IPR013197">
    <property type="entry name" value="RNA_pol_III_RPC82-rel_HTH"/>
</dbReference>
<feature type="domain" description="DNA-directed RNA polymerase III subunit RPC3 winged-helix" evidence="12">
    <location>
        <begin position="321"/>
        <end position="397"/>
    </location>
</feature>
<keyword evidence="8 9" id="KW-0539">Nucleus</keyword>
<name>A0A7I8W2R5_9ANNE</name>
<evidence type="ECO:0000256" key="4">
    <source>
        <dbReference type="ARBA" id="ARBA00011206"/>
    </source>
</evidence>
<comment type="subcellular location">
    <subcellularLocation>
        <location evidence="1 9">Nucleus</location>
    </subcellularLocation>
</comment>
<dbReference type="GO" id="GO:0005666">
    <property type="term" value="C:RNA polymerase III complex"/>
    <property type="evidence" value="ECO:0007669"/>
    <property type="project" value="UniProtKB-UniRule"/>
</dbReference>
<evidence type="ECO:0000256" key="5">
    <source>
        <dbReference type="ARBA" id="ARBA00016689"/>
    </source>
</evidence>